<keyword evidence="1" id="KW-0472">Membrane</keyword>
<feature type="transmembrane region" description="Helical" evidence="1">
    <location>
        <begin position="6"/>
        <end position="26"/>
    </location>
</feature>
<dbReference type="Proteomes" id="UP000014060">
    <property type="component" value="Unassembled WGS sequence"/>
</dbReference>
<protein>
    <recommendedName>
        <fullName evidence="4">5-bromo-4-chloroindolyl phosphate hydrolysis protein</fullName>
    </recommendedName>
</protein>
<organism evidence="2 3">
    <name type="scientific">Bacillus cereus TIAC219</name>
    <dbReference type="NCBI Taxonomy" id="718222"/>
    <lineage>
        <taxon>Bacteria</taxon>
        <taxon>Bacillati</taxon>
        <taxon>Bacillota</taxon>
        <taxon>Bacilli</taxon>
        <taxon>Bacillales</taxon>
        <taxon>Bacillaceae</taxon>
        <taxon>Bacillus</taxon>
        <taxon>Bacillus cereus group</taxon>
    </lineage>
</organism>
<reference evidence="2 3" key="1">
    <citation type="submission" date="2013-01" db="EMBL/GenBank/DDBJ databases">
        <title>The Genome Sequence of Bacillus cereus TIAC219.</title>
        <authorList>
            <consortium name="The Broad Institute Genome Sequencing Platform"/>
            <consortium name="The Broad Institute Genome Sequencing Center for Infectious Disease"/>
            <person name="Feldgarden M."/>
            <person name="Van der Auwera G.A."/>
            <person name="Mahillon J."/>
            <person name="Duprez V."/>
            <person name="Timmery S."/>
            <person name="Mattelet C."/>
            <person name="Dierick K."/>
            <person name="Sun M."/>
            <person name="Yu Z."/>
            <person name="Zhu L."/>
            <person name="Hu X."/>
            <person name="Shank E.B."/>
            <person name="Swiecicka I."/>
            <person name="Hansen B.M."/>
            <person name="Andrup L."/>
            <person name="Walker B."/>
            <person name="Young S.K."/>
            <person name="Zeng Q."/>
            <person name="Gargeya S."/>
            <person name="Fitzgerald M."/>
            <person name="Haas B."/>
            <person name="Abouelleil A."/>
            <person name="Alvarado L."/>
            <person name="Arachchi H.M."/>
            <person name="Berlin A.M."/>
            <person name="Chapman S.B."/>
            <person name="Dewar J."/>
            <person name="Goldberg J."/>
            <person name="Griggs A."/>
            <person name="Gujja S."/>
            <person name="Hansen M."/>
            <person name="Howarth C."/>
            <person name="Imamovic A."/>
            <person name="Larimer J."/>
            <person name="McCowan C."/>
            <person name="Murphy C."/>
            <person name="Neiman D."/>
            <person name="Pearson M."/>
            <person name="Priest M."/>
            <person name="Roberts A."/>
            <person name="Saif S."/>
            <person name="Shea T."/>
            <person name="Sisk P."/>
            <person name="Sykes S."/>
            <person name="Wortman J."/>
            <person name="Nusbaum C."/>
            <person name="Birren B."/>
        </authorList>
    </citation>
    <scope>NUCLEOTIDE SEQUENCE [LARGE SCALE GENOMIC DNA]</scope>
    <source>
        <strain evidence="2 3">TIAC219</strain>
    </source>
</reference>
<evidence type="ECO:0000256" key="1">
    <source>
        <dbReference type="SAM" id="Phobius"/>
    </source>
</evidence>
<dbReference type="RefSeq" id="WP_000651349.1">
    <property type="nucleotide sequence ID" value="NZ_KB976041.1"/>
</dbReference>
<evidence type="ECO:0000313" key="3">
    <source>
        <dbReference type="Proteomes" id="UP000014060"/>
    </source>
</evidence>
<keyword evidence="1" id="KW-0812">Transmembrane</keyword>
<dbReference type="AlphaFoldDB" id="A0ABC9SUS2"/>
<evidence type="ECO:0000313" key="2">
    <source>
        <dbReference type="EMBL" id="EOQ59744.1"/>
    </source>
</evidence>
<accession>A0ABC9SUS2</accession>
<proteinExistence type="predicted"/>
<keyword evidence="1" id="KW-1133">Transmembrane helix</keyword>
<dbReference type="EMBL" id="AHCJ01000052">
    <property type="protein sequence ID" value="EOQ59744.1"/>
    <property type="molecule type" value="Genomic_DNA"/>
</dbReference>
<comment type="caution">
    <text evidence="2">The sequence shown here is derived from an EMBL/GenBank/DDBJ whole genome shotgun (WGS) entry which is preliminary data.</text>
</comment>
<evidence type="ECO:0008006" key="4">
    <source>
        <dbReference type="Google" id="ProtNLM"/>
    </source>
</evidence>
<gene>
    <name evidence="2" type="ORF">IAY_03937</name>
</gene>
<name>A0ABC9SUS2_BACCE</name>
<sequence length="171" mass="20095">MKDFLTVIIGPLTGSFLAGMVAFIIMRKNQSYDVLKEKRKERNNFLKATYVYNHVVEDIKKSLKGIDAIAPTDLVYFQKSQMFTIYYEIIKKGLNQLEKIPDDYIIHESYQYFLETKALISMFESDYGKFLSRYQGDSIDSFLLTMNFEHKISELEELQNKIMKIKIDLVI</sequence>